<dbReference type="Gene3D" id="3.40.50.980">
    <property type="match status" value="2"/>
</dbReference>
<dbReference type="PROSITE" id="PS00455">
    <property type="entry name" value="AMP_BINDING"/>
    <property type="match status" value="1"/>
</dbReference>
<dbReference type="Gene3D" id="3.30.559.10">
    <property type="entry name" value="Chloramphenicol acetyltransferase-like domain"/>
    <property type="match status" value="2"/>
</dbReference>
<dbReference type="InterPro" id="IPR000873">
    <property type="entry name" value="AMP-dep_synth/lig_dom"/>
</dbReference>
<dbReference type="Pfam" id="PF00668">
    <property type="entry name" value="Condensation"/>
    <property type="match status" value="2"/>
</dbReference>
<dbReference type="Gene3D" id="3.40.50.1820">
    <property type="entry name" value="alpha/beta hydrolase"/>
    <property type="match status" value="1"/>
</dbReference>
<dbReference type="Pfam" id="PF00501">
    <property type="entry name" value="AMP-binding"/>
    <property type="match status" value="2"/>
</dbReference>
<dbReference type="SUPFAM" id="SSF56801">
    <property type="entry name" value="Acetyl-CoA synthetase-like"/>
    <property type="match status" value="2"/>
</dbReference>
<dbReference type="InterPro" id="IPR042099">
    <property type="entry name" value="ANL_N_sf"/>
</dbReference>
<gene>
    <name evidence="8" type="ORF">JK364_52405</name>
</gene>
<dbReference type="InterPro" id="IPR006162">
    <property type="entry name" value="Ppantetheine_attach_site"/>
</dbReference>
<keyword evidence="9" id="KW-1185">Reference proteome</keyword>
<evidence type="ECO:0000256" key="3">
    <source>
        <dbReference type="ARBA" id="ARBA00022553"/>
    </source>
</evidence>
<organism evidence="8 9">
    <name type="scientific">Streptomyces endocoffeicus</name>
    <dbReference type="NCBI Taxonomy" id="2898945"/>
    <lineage>
        <taxon>Bacteria</taxon>
        <taxon>Bacillati</taxon>
        <taxon>Actinomycetota</taxon>
        <taxon>Actinomycetes</taxon>
        <taxon>Kitasatosporales</taxon>
        <taxon>Streptomycetaceae</taxon>
        <taxon>Streptomyces</taxon>
    </lineage>
</organism>
<dbReference type="Pfam" id="PF13193">
    <property type="entry name" value="AMP-binding_C"/>
    <property type="match status" value="2"/>
</dbReference>
<comment type="cofactor">
    <cofactor evidence="1">
        <name>pantetheine 4'-phosphate</name>
        <dbReference type="ChEBI" id="CHEBI:47942"/>
    </cofactor>
</comment>
<dbReference type="InterPro" id="IPR010071">
    <property type="entry name" value="AA_adenyl_dom"/>
</dbReference>
<dbReference type="NCBIfam" id="TIGR01720">
    <property type="entry name" value="NRPS-para261"/>
    <property type="match status" value="1"/>
</dbReference>
<name>A0ABS1QA27_9ACTN</name>
<dbReference type="SUPFAM" id="SSF52777">
    <property type="entry name" value="CoA-dependent acyltransferases"/>
    <property type="match status" value="4"/>
</dbReference>
<evidence type="ECO:0000313" key="9">
    <source>
        <dbReference type="Proteomes" id="UP000621510"/>
    </source>
</evidence>
<dbReference type="InterPro" id="IPR025110">
    <property type="entry name" value="AMP-bd_C"/>
</dbReference>
<evidence type="ECO:0000256" key="2">
    <source>
        <dbReference type="ARBA" id="ARBA00022450"/>
    </source>
</evidence>
<evidence type="ECO:0000259" key="7">
    <source>
        <dbReference type="PROSITE" id="PS50075"/>
    </source>
</evidence>
<proteinExistence type="predicted"/>
<dbReference type="SMART" id="SM00823">
    <property type="entry name" value="PKS_PP"/>
    <property type="match status" value="2"/>
</dbReference>
<dbReference type="InterPro" id="IPR045851">
    <property type="entry name" value="AMP-bd_C_sf"/>
</dbReference>
<dbReference type="Gene3D" id="3.30.300.30">
    <property type="match status" value="2"/>
</dbReference>
<dbReference type="SUPFAM" id="SSF47336">
    <property type="entry name" value="ACP-like"/>
    <property type="match status" value="2"/>
</dbReference>
<dbReference type="PANTHER" id="PTHR45527:SF1">
    <property type="entry name" value="FATTY ACID SYNTHASE"/>
    <property type="match status" value="1"/>
</dbReference>
<dbReference type="InterPro" id="IPR010060">
    <property type="entry name" value="NRPS_synth"/>
</dbReference>
<dbReference type="EMBL" id="JAERRG010000065">
    <property type="protein sequence ID" value="MBL1120806.1"/>
    <property type="molecule type" value="Genomic_DNA"/>
</dbReference>
<dbReference type="PROSITE" id="PS50075">
    <property type="entry name" value="CARRIER"/>
    <property type="match status" value="2"/>
</dbReference>
<keyword evidence="3" id="KW-0597">Phosphoprotein</keyword>
<comment type="caution">
    <text evidence="8">The sequence shown here is derived from an EMBL/GenBank/DDBJ whole genome shotgun (WGS) entry which is preliminary data.</text>
</comment>
<sequence length="2090" mass="221069">MPDAVAVVCGGRSLTYRELDEWSGRLASVFAGRGVGAESVVGVALPRSVELVAAVLGVLKAGGAYLPVDPEYPAERLEFMLADALPVLVVTSGELAAELPAGSCPFLALDDPDVVAEVAEVAEVAAARVPEVSSVPADRLAYVMYTSGSTGVPKSVEVTHRAVVGLAGDARFRGGAHTRVLLHSAQAFDASTYELWVPLLGGGCVVVAPPGKLDAAALAEVSRERRVTALWVTAGLFKVVADERPECFAGVREVWTGGDVVSPAAVERVMGACPGLRVVDGYGPTETTTFATCHLVPADGPVAEPVPIGRPMEGMRVYVLDGALRPVRPGVAGELYIGGGGLARGYGRRPALSAERFVACPFGEPGERMYRTGDVVTWDAGTGLVFQGRADTQVKIRGFRIEPGEIEAVLESHPGVAHAVVVPHKGRGTGRGKQLVAYIVPTGSGDPGTRPENSNFGAIALDSSFVVGELRGFTAQRLPEFMVPALFEVLDELPLTPNGKLDVAALPEPEARGGIYRAPRTGAEEVLTGLYAEVLGLDPVGIDDDFFAAGGDSIQSIQVVSRARTHGLEISSRDVFEHRTVAELAAVAAANRQAGAVSAPAEPEGGGTGEMPLLPVAQWIKQDWGAGFDRFLQALVLELPPGIDRAGLTATLRAVLDRHDLLRSRLMEDACDAPGGLVVAPPGAVDADTLVRHTECDGRWDTDGWRTLLLAELDAAARRLDPAAGVMAQCVWFTPPDPVTPGRLLLALHHLVVDGVSWRILMPDLARAWQQASAGATPALPEVPTSVRRWAHALAEEAADPARVAELGLWQSIVERPDPVLGTRRRDPAVDVRATVRKTWVRLPAHVTEPLLTTVPAAFHGGVNDGLLTGLALALARWRRDRGVDEPSALIRLEGHGREESVVPGADLSRTVGWFTSVFPVRLDLAGVDLDEAFAGGPAAGQALKLVKESLRSVPDKGLGYGLLRYLNPETAAVLSRHPIGQVGFNYLGRFSAAADMPEELRGLGWTQAPEAAAIEELAELDAAQDPRMAAPAELDINASVTDTPEGPRLGALFTAPVGVLTPEEVRELTGLWSEALEGIVRHAAAPTAGGLTPSDVPLVSVSQDDLEAWEARYPTLEDVWPTTSLQSGLLFHSMLDHSDFDPYQVQYTLHLSGAVDPERMRAAGQALLERHPSLRAAFVPDFIGDLVQLVLGRVTLPWRHLDLSGPVDAEREAAFEQILRDDLAAHFDPAEPPLFRLTLVTRGPERSELVVTAHHVLFDGWSVPLIMQDLLRLYASEGDASVWPRVRSYRDFLVWLARQDPAVSARAWQRELAGVERPTTVVPEPPSGPGAGPVGIGQVDVPLPGEESRALSRRAAELGVTVNTVVQGAWAVLLGQLSGEQDVMFASTVSGRPPSVPGVDSVVGTFLNTLPVRAQWSATDTFADLLTHIQERQTALLDHHHYPLPRIYEAAGLNALFDSIVGFESFPMNHSGLTEASAAAGIRITGIRLFTATHYPLTVMVFTDSDTRLRPAVQYQLHSLDRPAAEAIAARFGTILRQIAADPRQRVSTVDVLLPGEQDRLRARLTGPGATHDGTTLPAAFADRAATAPDASAVVAGDVTLTYRQVAQAADRLADGLARHGVGPETVVAVALRQPLDLVVATLGVLAAGGCCLPLDPGHPARHLRHVLADAEPALLLTDAATAPLLPDGGPPRLLLDDVAADGHGTVRPPQDPDRLACLAYTFGHPDGVRPVALTHRGLLAGAAAARTARSAPGTVRLPVGPALGPEVFATRLSTALTTGGCLELVTAAPGGVPGPTGTTAGLPHETTPAGVRAYLLGPGLRPAPPGAVGELYLAGPTLARGYQGRPGLTAECFVADPCGPPGGRMLRTGDLARFNPEGGLEYTGRRDGQVIVQGLRVAPAEVEAVLAAHPAVRQALVVAHDPGQARGEGGTRLVGYTVLRPDDATTGTELRAYAAERLPAPLVPAAVVPLEALPLTPQGRPDRAALPKPEWGEGTYRAPRTPREEELCALFAEVLEVERVGIDDDFFALGGSSLLATRLASRIRKVLGVHVGIGTIFQHRDIAGLSRTLRSAETSKRPRLRKMNRSGE</sequence>
<dbReference type="InterPro" id="IPR020845">
    <property type="entry name" value="AMP-binding_CS"/>
</dbReference>
<dbReference type="Gene3D" id="1.10.1200.10">
    <property type="entry name" value="ACP-like"/>
    <property type="match status" value="1"/>
</dbReference>
<feature type="domain" description="Carrier" evidence="7">
    <location>
        <begin position="518"/>
        <end position="592"/>
    </location>
</feature>
<protein>
    <submittedName>
        <fullName evidence="8">Amino acid adenylation domain-containing protein</fullName>
    </submittedName>
</protein>
<evidence type="ECO:0000256" key="4">
    <source>
        <dbReference type="ARBA" id="ARBA00022737"/>
    </source>
</evidence>
<feature type="domain" description="Carrier" evidence="7">
    <location>
        <begin position="2000"/>
        <end position="2075"/>
    </location>
</feature>
<dbReference type="Gene3D" id="3.40.50.12780">
    <property type="entry name" value="N-terminal domain of ligase-like"/>
    <property type="match status" value="2"/>
</dbReference>
<dbReference type="CDD" id="cd12117">
    <property type="entry name" value="A_NRPS_Srf_like"/>
    <property type="match status" value="1"/>
</dbReference>
<evidence type="ECO:0000256" key="5">
    <source>
        <dbReference type="ARBA" id="ARBA00023194"/>
    </source>
</evidence>
<dbReference type="Proteomes" id="UP000621510">
    <property type="component" value="Unassembled WGS sequence"/>
</dbReference>
<dbReference type="InterPro" id="IPR036736">
    <property type="entry name" value="ACP-like_sf"/>
</dbReference>
<reference evidence="8 9" key="1">
    <citation type="submission" date="2021-01" db="EMBL/GenBank/DDBJ databases">
        <title>WGS of actinomycetes isolated from Thailand.</title>
        <authorList>
            <person name="Thawai C."/>
        </authorList>
    </citation>
    <scope>NUCLEOTIDE SEQUENCE [LARGE SCALE GENOMIC DNA]</scope>
    <source>
        <strain evidence="8 9">CA3R110</strain>
    </source>
</reference>
<keyword evidence="4" id="KW-0677">Repeat</keyword>
<dbReference type="InterPro" id="IPR009081">
    <property type="entry name" value="PP-bd_ACP"/>
</dbReference>
<dbReference type="InterPro" id="IPR020806">
    <property type="entry name" value="PKS_PP-bd"/>
</dbReference>
<evidence type="ECO:0000313" key="8">
    <source>
        <dbReference type="EMBL" id="MBL1120806.1"/>
    </source>
</evidence>
<dbReference type="Pfam" id="PF00550">
    <property type="entry name" value="PP-binding"/>
    <property type="match status" value="2"/>
</dbReference>
<dbReference type="InterPro" id="IPR029058">
    <property type="entry name" value="AB_hydrolase_fold"/>
</dbReference>
<dbReference type="Gene3D" id="3.30.559.30">
    <property type="entry name" value="Nonribosomal peptide synthetase, condensation domain"/>
    <property type="match status" value="2"/>
</dbReference>
<dbReference type="Gene3D" id="2.30.38.10">
    <property type="entry name" value="Luciferase, Domain 3"/>
    <property type="match status" value="1"/>
</dbReference>
<keyword evidence="5" id="KW-0045">Antibiotic biosynthesis</keyword>
<dbReference type="PROSITE" id="PS00012">
    <property type="entry name" value="PHOSPHOPANTETHEINE"/>
    <property type="match status" value="2"/>
</dbReference>
<dbReference type="PANTHER" id="PTHR45527">
    <property type="entry name" value="NONRIBOSOMAL PEPTIDE SYNTHETASE"/>
    <property type="match status" value="1"/>
</dbReference>
<dbReference type="InterPro" id="IPR001242">
    <property type="entry name" value="Condensation_dom"/>
</dbReference>
<keyword evidence="2" id="KW-0596">Phosphopantetheine</keyword>
<feature type="region of interest" description="Disordered" evidence="6">
    <location>
        <begin position="1980"/>
        <end position="1999"/>
    </location>
</feature>
<dbReference type="NCBIfam" id="TIGR01733">
    <property type="entry name" value="AA-adenyl-dom"/>
    <property type="match status" value="1"/>
</dbReference>
<evidence type="ECO:0000256" key="1">
    <source>
        <dbReference type="ARBA" id="ARBA00001957"/>
    </source>
</evidence>
<dbReference type="CDD" id="cd19543">
    <property type="entry name" value="DCL_NRPS"/>
    <property type="match status" value="1"/>
</dbReference>
<evidence type="ECO:0000256" key="6">
    <source>
        <dbReference type="SAM" id="MobiDB-lite"/>
    </source>
</evidence>
<dbReference type="InterPro" id="IPR023213">
    <property type="entry name" value="CAT-like_dom_sf"/>
</dbReference>
<accession>A0ABS1QA27</accession>